<organism evidence="2 3">
    <name type="scientific">Defluviicoccus vanus</name>
    <dbReference type="NCBI Taxonomy" id="111831"/>
    <lineage>
        <taxon>Bacteria</taxon>
        <taxon>Pseudomonadati</taxon>
        <taxon>Pseudomonadota</taxon>
        <taxon>Alphaproteobacteria</taxon>
        <taxon>Rhodospirillales</taxon>
        <taxon>Rhodospirillaceae</taxon>
        <taxon>Defluviicoccus</taxon>
    </lineage>
</organism>
<keyword evidence="3" id="KW-1185">Reference proteome</keyword>
<dbReference type="Proteomes" id="UP000516369">
    <property type="component" value="Chromosome"/>
</dbReference>
<protein>
    <submittedName>
        <fullName evidence="2">Uncharacterized protein</fullName>
    </submittedName>
</protein>
<accession>A0A7H1N326</accession>
<dbReference type="AlphaFoldDB" id="A0A7H1N326"/>
<sequence>MVVLPTGGRGADDQPVTQAAAAQTQVPILDRPVTLPARQEPEQVPSVQTPVEIHRPASVSDAEYAAEKAAAETLQAPTGAVQIPLPPRALVFRLRSPPTFSVSTG</sequence>
<proteinExistence type="predicted"/>
<dbReference type="KEGG" id="dvn:HQ394_13190"/>
<evidence type="ECO:0000313" key="2">
    <source>
        <dbReference type="EMBL" id="QNT70112.1"/>
    </source>
</evidence>
<evidence type="ECO:0000313" key="3">
    <source>
        <dbReference type="Proteomes" id="UP000516369"/>
    </source>
</evidence>
<evidence type="ECO:0000256" key="1">
    <source>
        <dbReference type="SAM" id="MobiDB-lite"/>
    </source>
</evidence>
<name>A0A7H1N326_9PROT</name>
<dbReference type="EMBL" id="CP053923">
    <property type="protein sequence ID" value="QNT70112.1"/>
    <property type="molecule type" value="Genomic_DNA"/>
</dbReference>
<reference evidence="2 3" key="1">
    <citation type="submission" date="2020-05" db="EMBL/GenBank/DDBJ databases">
        <title>Complete closed genome sequence of Defluviicoccus vanus.</title>
        <authorList>
            <person name="Bessarab I."/>
            <person name="Arumugam K."/>
            <person name="Maszenan A.M."/>
            <person name="Seviour R.J."/>
            <person name="Williams R.B."/>
        </authorList>
    </citation>
    <scope>NUCLEOTIDE SEQUENCE [LARGE SCALE GENOMIC DNA]</scope>
    <source>
        <strain evidence="2 3">Ben 114</strain>
    </source>
</reference>
<feature type="region of interest" description="Disordered" evidence="1">
    <location>
        <begin position="1"/>
        <end position="23"/>
    </location>
</feature>
<gene>
    <name evidence="2" type="ORF">HQ394_13190</name>
</gene>
<feature type="compositionally biased region" description="Low complexity" evidence="1">
    <location>
        <begin position="13"/>
        <end position="23"/>
    </location>
</feature>